<keyword evidence="1" id="KW-0732">Signal</keyword>
<feature type="signal peptide" evidence="1">
    <location>
        <begin position="1"/>
        <end position="20"/>
    </location>
</feature>
<dbReference type="PANTHER" id="PTHR37049:SF4">
    <property type="entry name" value="RHODANESE DOMAIN-CONTAINING PROTEIN"/>
    <property type="match status" value="1"/>
</dbReference>
<feature type="chain" id="PRO_5017306836" evidence="1">
    <location>
        <begin position="21"/>
        <end position="623"/>
    </location>
</feature>
<accession>A0A397VUF9</accession>
<name>A0A397VUF9_9GLOM</name>
<evidence type="ECO:0000313" key="3">
    <source>
        <dbReference type="Proteomes" id="UP000266673"/>
    </source>
</evidence>
<evidence type="ECO:0000313" key="2">
    <source>
        <dbReference type="EMBL" id="RIB25392.1"/>
    </source>
</evidence>
<dbReference type="InterPro" id="IPR052766">
    <property type="entry name" value="S41A_metabolite_peptidase"/>
</dbReference>
<gene>
    <name evidence="2" type="ORF">C2G38_2166019</name>
</gene>
<reference evidence="2 3" key="1">
    <citation type="submission" date="2018-06" db="EMBL/GenBank/DDBJ databases">
        <title>Comparative genomics reveals the genomic features of Rhizophagus irregularis, R. cerebriforme, R. diaphanum and Gigaspora rosea, and their symbiotic lifestyle signature.</title>
        <authorList>
            <person name="Morin E."/>
            <person name="San Clemente H."/>
            <person name="Chen E.C.H."/>
            <person name="De La Providencia I."/>
            <person name="Hainaut M."/>
            <person name="Kuo A."/>
            <person name="Kohler A."/>
            <person name="Murat C."/>
            <person name="Tang N."/>
            <person name="Roy S."/>
            <person name="Loubradou J."/>
            <person name="Henrissat B."/>
            <person name="Grigoriev I.V."/>
            <person name="Corradi N."/>
            <person name="Roux C."/>
            <person name="Martin F.M."/>
        </authorList>
    </citation>
    <scope>NUCLEOTIDE SEQUENCE [LARGE SCALE GENOMIC DNA]</scope>
    <source>
        <strain evidence="2 3">DAOM 194757</strain>
    </source>
</reference>
<dbReference type="OrthoDB" id="27214at2759"/>
<keyword evidence="3" id="KW-1185">Reference proteome</keyword>
<dbReference type="PANTHER" id="PTHR37049">
    <property type="entry name" value="PEPTIDASE S41 FAMILY PROTEIN"/>
    <property type="match status" value="1"/>
</dbReference>
<dbReference type="Gene3D" id="3.90.226.10">
    <property type="entry name" value="2-enoyl-CoA Hydratase, Chain A, domain 1"/>
    <property type="match status" value="1"/>
</dbReference>
<dbReference type="Proteomes" id="UP000266673">
    <property type="component" value="Unassembled WGS sequence"/>
</dbReference>
<protein>
    <submittedName>
        <fullName evidence="2">Uncharacterized protein</fullName>
    </submittedName>
</protein>
<comment type="caution">
    <text evidence="2">The sequence shown here is derived from an EMBL/GenBank/DDBJ whole genome shotgun (WGS) entry which is preliminary data.</text>
</comment>
<dbReference type="AlphaFoldDB" id="A0A397VUF9"/>
<sequence length="623" mass="70741">MKLYKVLFILIFISFETSWSQQVNSNDGCANIHNDYMKGIRLFNYTDVSNCYKSIPFDGSVANQTIQTINELFNGFYSFLDIAREPPPNGFNFSSINITSELNRLLNNNTYGSLFQFMTNVRNVTTQLKDAHAKFVTSCFTTFAFFSNFTLYSVVGTNGTQIIKVRNDTIDPSNNNCEVILIDGVQAFNVIYEFARDSVFISKDIGVRFNLALDIVDAENSFSYRMNLPPTLNITYRLNCSNNIKDVNRDWIAMSLPEILNQFNDSKSFYKNRCNITTTNQTMISLYQREFHETKNFLHVKRDNSILDITQEYKGDHDNWQPINVTVIGVVPDFISFFIKDDFGVIKIFSEQITFNDSVAINTIKGFENLANSGVKKIVLDLSNNFGGSVAVSAFINLILFPNNTNPFFDYDLRITDSIRFALENGILFNINETAFSSTKTKFQNINDFMGNNSYIRGNVTGRYSNKFVPDILSLLTNFIAQYLRIPIPWTSKDIIILTNGVCGSACALIARHAVENNNVSTVAVGGIVNSTNLSYTSFPGGFYIDSSTIFKLNSLNNTLIPKPFPLNAYITIPFTEVYSRKQPDKLLEFLYSPANFTIFYDEQSIRDQSILWSKAASYIRKT</sequence>
<dbReference type="SUPFAM" id="SSF52096">
    <property type="entry name" value="ClpP/crotonase"/>
    <property type="match status" value="1"/>
</dbReference>
<evidence type="ECO:0000256" key="1">
    <source>
        <dbReference type="SAM" id="SignalP"/>
    </source>
</evidence>
<proteinExistence type="predicted"/>
<dbReference type="EMBL" id="QKWP01000176">
    <property type="protein sequence ID" value="RIB25392.1"/>
    <property type="molecule type" value="Genomic_DNA"/>
</dbReference>
<dbReference type="InterPro" id="IPR029045">
    <property type="entry name" value="ClpP/crotonase-like_dom_sf"/>
</dbReference>
<dbReference type="STRING" id="44941.A0A397VUF9"/>
<organism evidence="2 3">
    <name type="scientific">Gigaspora rosea</name>
    <dbReference type="NCBI Taxonomy" id="44941"/>
    <lineage>
        <taxon>Eukaryota</taxon>
        <taxon>Fungi</taxon>
        <taxon>Fungi incertae sedis</taxon>
        <taxon>Mucoromycota</taxon>
        <taxon>Glomeromycotina</taxon>
        <taxon>Glomeromycetes</taxon>
        <taxon>Diversisporales</taxon>
        <taxon>Gigasporaceae</taxon>
        <taxon>Gigaspora</taxon>
    </lineage>
</organism>